<name>A0AAV0AMT2_PHAPC</name>
<keyword evidence="3" id="KW-1185">Reference proteome</keyword>
<evidence type="ECO:0000313" key="2">
    <source>
        <dbReference type="EMBL" id="CAH7668897.1"/>
    </source>
</evidence>
<organism evidence="2 3">
    <name type="scientific">Phakopsora pachyrhizi</name>
    <name type="common">Asian soybean rust disease fungus</name>
    <dbReference type="NCBI Taxonomy" id="170000"/>
    <lineage>
        <taxon>Eukaryota</taxon>
        <taxon>Fungi</taxon>
        <taxon>Dikarya</taxon>
        <taxon>Basidiomycota</taxon>
        <taxon>Pucciniomycotina</taxon>
        <taxon>Pucciniomycetes</taxon>
        <taxon>Pucciniales</taxon>
        <taxon>Phakopsoraceae</taxon>
        <taxon>Phakopsora</taxon>
    </lineage>
</organism>
<accession>A0AAV0AMT2</accession>
<evidence type="ECO:0000313" key="3">
    <source>
        <dbReference type="Proteomes" id="UP001153365"/>
    </source>
</evidence>
<dbReference type="AlphaFoldDB" id="A0AAV0AMT2"/>
<protein>
    <submittedName>
        <fullName evidence="2">Uncharacterized protein</fullName>
    </submittedName>
</protein>
<feature type="region of interest" description="Disordered" evidence="1">
    <location>
        <begin position="1"/>
        <end position="71"/>
    </location>
</feature>
<feature type="compositionally biased region" description="Polar residues" evidence="1">
    <location>
        <begin position="1"/>
        <end position="11"/>
    </location>
</feature>
<proteinExistence type="predicted"/>
<dbReference type="EMBL" id="CALTRL010000616">
    <property type="protein sequence ID" value="CAH7668897.1"/>
    <property type="molecule type" value="Genomic_DNA"/>
</dbReference>
<comment type="caution">
    <text evidence="2">The sequence shown here is derived from an EMBL/GenBank/DDBJ whole genome shotgun (WGS) entry which is preliminary data.</text>
</comment>
<sequence>MGRNKSATHGQVSGLLGDGEGFDLGLDLDDLDEPRQPQRRRENRGAEDQFGSNMDGDETMEVEIGLDTPGAVDRRSAQDLIAPDLGAVGEDTSLDKTFELNNRDGDLSLGVENGNINFEKSRPAAPIGVCKEFAGSVQVPYRWEADESDQRLKEEGEGRL</sequence>
<feature type="compositionally biased region" description="Basic and acidic residues" evidence="1">
    <location>
        <begin position="33"/>
        <end position="47"/>
    </location>
</feature>
<dbReference type="Proteomes" id="UP001153365">
    <property type="component" value="Unassembled WGS sequence"/>
</dbReference>
<reference evidence="2" key="1">
    <citation type="submission" date="2022-06" db="EMBL/GenBank/DDBJ databases">
        <authorList>
            <consortium name="SYNGENTA / RWTH Aachen University"/>
        </authorList>
    </citation>
    <scope>NUCLEOTIDE SEQUENCE</scope>
</reference>
<evidence type="ECO:0000256" key="1">
    <source>
        <dbReference type="SAM" id="MobiDB-lite"/>
    </source>
</evidence>
<gene>
    <name evidence="2" type="ORF">PPACK8108_LOCUS3465</name>
</gene>